<evidence type="ECO:0000259" key="11">
    <source>
        <dbReference type="Pfam" id="PF00593"/>
    </source>
</evidence>
<evidence type="ECO:0000256" key="5">
    <source>
        <dbReference type="ARBA" id="ARBA00023077"/>
    </source>
</evidence>
<dbReference type="EMBL" id="JAUOTP010000003">
    <property type="protein sequence ID" value="MDO6414345.1"/>
    <property type="molecule type" value="Genomic_DNA"/>
</dbReference>
<evidence type="ECO:0000256" key="4">
    <source>
        <dbReference type="ARBA" id="ARBA00022692"/>
    </source>
</evidence>
<dbReference type="InterPro" id="IPR037066">
    <property type="entry name" value="Plug_dom_sf"/>
</dbReference>
<dbReference type="SUPFAM" id="SSF56935">
    <property type="entry name" value="Porins"/>
    <property type="match status" value="1"/>
</dbReference>
<keyword evidence="14" id="KW-1185">Reference proteome</keyword>
<evidence type="ECO:0000256" key="3">
    <source>
        <dbReference type="ARBA" id="ARBA00022452"/>
    </source>
</evidence>
<keyword evidence="5 9" id="KW-0798">TonB box</keyword>
<evidence type="ECO:0000313" key="13">
    <source>
        <dbReference type="EMBL" id="MDO6414345.1"/>
    </source>
</evidence>
<keyword evidence="3 8" id="KW-1134">Transmembrane beta strand</keyword>
<evidence type="ECO:0000256" key="6">
    <source>
        <dbReference type="ARBA" id="ARBA00023136"/>
    </source>
</evidence>
<dbReference type="Gene3D" id="2.40.170.20">
    <property type="entry name" value="TonB-dependent receptor, beta-barrel domain"/>
    <property type="match status" value="1"/>
</dbReference>
<keyword evidence="2 8" id="KW-0813">Transport</keyword>
<evidence type="ECO:0000256" key="8">
    <source>
        <dbReference type="PROSITE-ProRule" id="PRU01360"/>
    </source>
</evidence>
<feature type="domain" description="TonB-dependent receptor-like beta-barrel" evidence="11">
    <location>
        <begin position="441"/>
        <end position="927"/>
    </location>
</feature>
<dbReference type="Proteomes" id="UP001169764">
    <property type="component" value="Unassembled WGS sequence"/>
</dbReference>
<evidence type="ECO:0000256" key="10">
    <source>
        <dbReference type="SAM" id="MobiDB-lite"/>
    </source>
</evidence>
<dbReference type="InterPro" id="IPR036942">
    <property type="entry name" value="Beta-barrel_TonB_sf"/>
</dbReference>
<keyword evidence="4 8" id="KW-0812">Transmembrane</keyword>
<keyword evidence="6 8" id="KW-0472">Membrane</keyword>
<feature type="region of interest" description="Disordered" evidence="10">
    <location>
        <begin position="34"/>
        <end position="58"/>
    </location>
</feature>
<evidence type="ECO:0000256" key="9">
    <source>
        <dbReference type="RuleBase" id="RU003357"/>
    </source>
</evidence>
<evidence type="ECO:0000259" key="12">
    <source>
        <dbReference type="Pfam" id="PF07715"/>
    </source>
</evidence>
<comment type="similarity">
    <text evidence="8 9">Belongs to the TonB-dependent receptor family.</text>
</comment>
<protein>
    <submittedName>
        <fullName evidence="13">TonB-dependent receptor</fullName>
    </submittedName>
</protein>
<comment type="caution">
    <text evidence="13">The sequence shown here is derived from an EMBL/GenBank/DDBJ whole genome shotgun (WGS) entry which is preliminary data.</text>
</comment>
<dbReference type="InterPro" id="IPR012910">
    <property type="entry name" value="Plug_dom"/>
</dbReference>
<feature type="domain" description="TonB-dependent receptor plug" evidence="12">
    <location>
        <begin position="74"/>
        <end position="188"/>
    </location>
</feature>
<dbReference type="InterPro" id="IPR039426">
    <property type="entry name" value="TonB-dep_rcpt-like"/>
</dbReference>
<evidence type="ECO:0000313" key="14">
    <source>
        <dbReference type="Proteomes" id="UP001169764"/>
    </source>
</evidence>
<dbReference type="Pfam" id="PF07715">
    <property type="entry name" value="Plug"/>
    <property type="match status" value="1"/>
</dbReference>
<dbReference type="InterPro" id="IPR000531">
    <property type="entry name" value="Beta-barrel_TonB"/>
</dbReference>
<keyword evidence="13" id="KW-0675">Receptor</keyword>
<accession>A0ABT8Y9L3</accession>
<dbReference type="Pfam" id="PF00593">
    <property type="entry name" value="TonB_dep_Rec_b-barrel"/>
    <property type="match status" value="1"/>
</dbReference>
<dbReference type="PANTHER" id="PTHR47234">
    <property type="match status" value="1"/>
</dbReference>
<proteinExistence type="inferred from homology"/>
<dbReference type="Gene3D" id="2.170.130.10">
    <property type="entry name" value="TonB-dependent receptor, plug domain"/>
    <property type="match status" value="1"/>
</dbReference>
<dbReference type="PROSITE" id="PS52016">
    <property type="entry name" value="TONB_DEPENDENT_REC_3"/>
    <property type="match status" value="1"/>
</dbReference>
<keyword evidence="7 8" id="KW-0998">Cell outer membrane</keyword>
<evidence type="ECO:0000256" key="7">
    <source>
        <dbReference type="ARBA" id="ARBA00023237"/>
    </source>
</evidence>
<evidence type="ECO:0000256" key="1">
    <source>
        <dbReference type="ARBA" id="ARBA00004571"/>
    </source>
</evidence>
<gene>
    <name evidence="13" type="ORF">Q4F19_08125</name>
</gene>
<name>A0ABT8Y9L3_9SPHN</name>
<organism evidence="13 14">
    <name type="scientific">Sphingomonas natans</name>
    <dbReference type="NCBI Taxonomy" id="3063330"/>
    <lineage>
        <taxon>Bacteria</taxon>
        <taxon>Pseudomonadati</taxon>
        <taxon>Pseudomonadota</taxon>
        <taxon>Alphaproteobacteria</taxon>
        <taxon>Sphingomonadales</taxon>
        <taxon>Sphingomonadaceae</taxon>
        <taxon>Sphingomonas</taxon>
    </lineage>
</organism>
<dbReference type="RefSeq" id="WP_303541437.1">
    <property type="nucleotide sequence ID" value="NZ_JAUOTP010000003.1"/>
</dbReference>
<evidence type="ECO:0000256" key="2">
    <source>
        <dbReference type="ARBA" id="ARBA00022448"/>
    </source>
</evidence>
<reference evidence="13" key="1">
    <citation type="submission" date="2023-07" db="EMBL/GenBank/DDBJ databases">
        <authorList>
            <person name="Kim M."/>
        </authorList>
    </citation>
    <scope>NUCLEOTIDE SEQUENCE</scope>
    <source>
        <strain evidence="13">BIUV-7</strain>
    </source>
</reference>
<dbReference type="PANTHER" id="PTHR47234:SF3">
    <property type="entry name" value="SECRETIN_TONB SHORT N-TERMINAL DOMAIN-CONTAINING PROTEIN"/>
    <property type="match status" value="1"/>
</dbReference>
<comment type="subcellular location">
    <subcellularLocation>
        <location evidence="1 8">Cell outer membrane</location>
        <topology evidence="1 8">Multi-pass membrane protein</topology>
    </subcellularLocation>
</comment>
<sequence length="970" mass="103042">MKAVLFSGGAMVSLVIAGQSARAQTVAAPPRGSEAAISAQADAQGGLTTSADDGAGQSAEITVTGSRIVRDGYSAPTPVTVLGSADIAAQSPANISDFVNQLPAITPGSTSANSSGSLSSGIAGINSVNLRGLGAGRTLVLLDGQRSVASSVSGIVDVNTFPQELVERVEVVTGGASAQYGSDAVGGVINFILDKKFTGFKLSADEGLSTYGDGHNYNFAATAGLSFLDDRIHVLLNGEYYHQSGVNTIDRSWNDSGYFQINNPAYTATNGQPQRLVGSGFAPATYTSGGLVASGPLRGTYFLGNGTTGQLNYGTTNTVSSPWMIGGDGATTLAGHVGTNSLLPTEKRMAVFDRTSFDLTDDIQIYGQFSWNRYEGQSFYQQTPSTGVTIQRDNAYLTSLYPQVAAQMAANNLTSLSIGTSNAGFPVPGSDNTREVFRYVAGASGKFSLFDRDWKWDAYYQHGVTKAHEELTNTWNNARMALAQDAVFSNGQIVCRSTLTNPGNGCVPINRLGTSGPSQAALNYIYGAQQPYRDETIKQDVASASINGELFNLPGGPVAIAIGGEWRKEQINGYVDPQFNSGWLYGNYLVNKGQYNVREGFVEIDAPLFKGFNLNAAGRYTDYSTSGTVQTWKAGATYSPIPDIKFRGTYSHDIRAPNLQELFAAGTARTNTVILPANSTIGAGSYQFVESTIGNRNLKPEKANTWTAGFVTTPRFLPGFTASFDYYDIKITDAIGSITAQNTVDFCYTGSTAYCSNIAYSSGTLSTITIQPFNFASQREKGFDIAASYRTELAAISPNLPGAFSIHADVTHYISNVIDNGIFPVDYAGVNGGSLAGTYSEPSWVYRVSAFYEINAFTFNLVGRGFSSGVYGNDYIECTSNCPTSTTQYRTINDNSIKGIKYFDASVSVKVKAAGHDASITLVVNNIFNKAPVLIGNGPDGNNVPAAAQTNRSLYDVVGRVVRVSTKLKF</sequence>